<name>A0A183FMU4_HELPZ</name>
<feature type="signal peptide" evidence="1">
    <location>
        <begin position="1"/>
        <end position="19"/>
    </location>
</feature>
<organism evidence="3 4">
    <name type="scientific">Heligmosomoides polygyrus</name>
    <name type="common">Parasitic roundworm</name>
    <dbReference type="NCBI Taxonomy" id="6339"/>
    <lineage>
        <taxon>Eukaryota</taxon>
        <taxon>Metazoa</taxon>
        <taxon>Ecdysozoa</taxon>
        <taxon>Nematoda</taxon>
        <taxon>Chromadorea</taxon>
        <taxon>Rhabditida</taxon>
        <taxon>Rhabditina</taxon>
        <taxon>Rhabditomorpha</taxon>
        <taxon>Strongyloidea</taxon>
        <taxon>Heligmosomidae</taxon>
        <taxon>Heligmosomoides</taxon>
    </lineage>
</organism>
<evidence type="ECO:0000313" key="2">
    <source>
        <dbReference type="EMBL" id="VDO77629.1"/>
    </source>
</evidence>
<evidence type="ECO:0000313" key="3">
    <source>
        <dbReference type="Proteomes" id="UP000050761"/>
    </source>
</evidence>
<keyword evidence="3" id="KW-1185">Reference proteome</keyword>
<dbReference type="Proteomes" id="UP000050761">
    <property type="component" value="Unassembled WGS sequence"/>
</dbReference>
<accession>A0A3P7YKV4</accession>
<accession>A0A183FMU4</accession>
<evidence type="ECO:0000256" key="1">
    <source>
        <dbReference type="SAM" id="SignalP"/>
    </source>
</evidence>
<reference evidence="4" key="2">
    <citation type="submission" date="2019-09" db="UniProtKB">
        <authorList>
            <consortium name="WormBaseParasite"/>
        </authorList>
    </citation>
    <scope>IDENTIFICATION</scope>
</reference>
<dbReference type="EMBL" id="UZAH01026241">
    <property type="protein sequence ID" value="VDO77629.1"/>
    <property type="molecule type" value="Genomic_DNA"/>
</dbReference>
<keyword evidence="1" id="KW-0732">Signal</keyword>
<feature type="chain" id="PRO_5044551530" evidence="1">
    <location>
        <begin position="20"/>
        <end position="110"/>
    </location>
</feature>
<reference evidence="2 3" key="1">
    <citation type="submission" date="2018-11" db="EMBL/GenBank/DDBJ databases">
        <authorList>
            <consortium name="Pathogen Informatics"/>
        </authorList>
    </citation>
    <scope>NUCLEOTIDE SEQUENCE [LARGE SCALE GENOMIC DNA]</scope>
</reference>
<sequence>MKALLALMITLLPILSTTATRCYDYTSTSGNRQPVKSWVDCPFDAKFCFKRYEEQRGLSSQLSWLSQRSCGTSNLCLVTLHNHTGSSILQLMVTKLELYSVDPWDHEKQI</sequence>
<dbReference type="AlphaFoldDB" id="A0A183FMU4"/>
<dbReference type="OrthoDB" id="5825620at2759"/>
<proteinExistence type="predicted"/>
<evidence type="ECO:0000313" key="4">
    <source>
        <dbReference type="WBParaSite" id="HPBE_0000874601-mRNA-1"/>
    </source>
</evidence>
<protein>
    <submittedName>
        <fullName evidence="4">MAM domain-containing protein</fullName>
    </submittedName>
</protein>
<dbReference type="WBParaSite" id="HPBE_0000874601-mRNA-1">
    <property type="protein sequence ID" value="HPBE_0000874601-mRNA-1"/>
    <property type="gene ID" value="HPBE_0000874601"/>
</dbReference>
<gene>
    <name evidence="2" type="ORF">HPBE_LOCUS8747</name>
</gene>